<proteinExistence type="predicted"/>
<evidence type="ECO:0000313" key="2">
    <source>
        <dbReference type="Proteomes" id="UP000298412"/>
    </source>
</evidence>
<organism evidence="1 2">
    <name type="scientific">Cryobacterium algoritolerans</name>
    <dbReference type="NCBI Taxonomy" id="1259184"/>
    <lineage>
        <taxon>Bacteria</taxon>
        <taxon>Bacillati</taxon>
        <taxon>Actinomycetota</taxon>
        <taxon>Actinomycetes</taxon>
        <taxon>Micrococcales</taxon>
        <taxon>Microbacteriaceae</taxon>
        <taxon>Cryobacterium</taxon>
    </lineage>
</organism>
<gene>
    <name evidence="1" type="ORF">E3O19_04595</name>
</gene>
<dbReference type="EMBL" id="SOFP01000022">
    <property type="protein sequence ID" value="TFC18364.1"/>
    <property type="molecule type" value="Genomic_DNA"/>
</dbReference>
<accession>A0A4R8WVI5</accession>
<protein>
    <submittedName>
        <fullName evidence="1">Uncharacterized protein</fullName>
    </submittedName>
</protein>
<evidence type="ECO:0000313" key="1">
    <source>
        <dbReference type="EMBL" id="TFC18364.1"/>
    </source>
</evidence>
<dbReference type="OrthoDB" id="118790at2"/>
<dbReference type="AlphaFoldDB" id="A0A4R8WVI5"/>
<sequence>MAARGLALAAEAAGESERAFEILGDARIRCNRLADPNVWLEAYILDAQCELGRRHGHPDTVFWVELMGSLTSRTGMKELMVRSLLHAEALGDDSAGQTARLLGAEIGNPALADLLAR</sequence>
<comment type="caution">
    <text evidence="1">The sequence shown here is derived from an EMBL/GenBank/DDBJ whole genome shotgun (WGS) entry which is preliminary data.</text>
</comment>
<keyword evidence="2" id="KW-1185">Reference proteome</keyword>
<dbReference type="RefSeq" id="WP_134565658.1">
    <property type="nucleotide sequence ID" value="NZ_SOFP01000022.1"/>
</dbReference>
<name>A0A4R8WVI5_9MICO</name>
<dbReference type="Proteomes" id="UP000298412">
    <property type="component" value="Unassembled WGS sequence"/>
</dbReference>
<reference evidence="1 2" key="1">
    <citation type="submission" date="2019-03" db="EMBL/GenBank/DDBJ databases">
        <title>Genomics of glacier-inhabiting Cryobacterium strains.</title>
        <authorList>
            <person name="Liu Q."/>
            <person name="Xin Y.-H."/>
        </authorList>
    </citation>
    <scope>NUCLEOTIDE SEQUENCE [LARGE SCALE GENOMIC DNA]</scope>
    <source>
        <strain evidence="1 2">MDT1-3</strain>
    </source>
</reference>